<dbReference type="PROSITE" id="PS00843">
    <property type="entry name" value="DALA_DALA_LIGASE_1"/>
    <property type="match status" value="1"/>
</dbReference>
<sequence>MKIAVIMGGISSEREVSLNSGKEIYNNLDKNKYEVVKVIIDDKKDIFTKIPEDIDFAILALHGKFGEDGCIQSILETMDILYSGCGPLCSGMCMDKNITKKMLRDSNLPTAPWVLVKSVDEIDYDEIDNIGYPVFIKPNSGGSSVATFFIHSKDEVEEAVRKGLEVDEFVMIEKYIPGGEYTSFILNGEVFPTISIKSDSGFFDYEAKYSVEKGAKEEVVYLDEELQKRVNEISETCWKIFNCKAYVRVDMIISEGIPYVLELNTLPGMTQTSLIPRSAAARGIKYSELLDKLIEYSLN</sequence>
<evidence type="ECO:0000256" key="3">
    <source>
        <dbReference type="ARBA" id="ARBA00010871"/>
    </source>
</evidence>
<dbReference type="Gene3D" id="3.30.1490.20">
    <property type="entry name" value="ATP-grasp fold, A domain"/>
    <property type="match status" value="1"/>
</dbReference>
<dbReference type="PROSITE" id="PS00844">
    <property type="entry name" value="DALA_DALA_LIGASE_2"/>
    <property type="match status" value="1"/>
</dbReference>
<evidence type="ECO:0000256" key="14">
    <source>
        <dbReference type="HAMAP-Rule" id="MF_00047"/>
    </source>
</evidence>
<dbReference type="InterPro" id="IPR011761">
    <property type="entry name" value="ATP-grasp"/>
</dbReference>
<evidence type="ECO:0000256" key="12">
    <source>
        <dbReference type="ARBA" id="ARBA00023211"/>
    </source>
</evidence>
<dbReference type="SUPFAM" id="SSF56059">
    <property type="entry name" value="Glutathione synthetase ATP-binding domain-like"/>
    <property type="match status" value="1"/>
</dbReference>
<keyword evidence="5 14" id="KW-0436">Ligase</keyword>
<feature type="active site" evidence="15">
    <location>
        <position position="13"/>
    </location>
</feature>
<keyword evidence="7 17" id="KW-0547">Nucleotide-binding</keyword>
<evidence type="ECO:0000256" key="8">
    <source>
        <dbReference type="ARBA" id="ARBA00022840"/>
    </source>
</evidence>
<gene>
    <name evidence="14 21" type="primary">ddl</name>
    <name evidence="21" type="ORF">BN1095_340143</name>
    <name evidence="20" type="ORF">BN1096_560331</name>
    <name evidence="19" type="ORF">BN1097_540332</name>
</gene>
<comment type="function">
    <text evidence="14">Cell wall formation.</text>
</comment>
<keyword evidence="4 14" id="KW-0963">Cytoplasm</keyword>
<dbReference type="EC" id="6.3.2.4" evidence="14"/>
<dbReference type="SUPFAM" id="SSF52440">
    <property type="entry name" value="PreATP-grasp domain"/>
    <property type="match status" value="1"/>
</dbReference>
<evidence type="ECO:0000256" key="15">
    <source>
        <dbReference type="PIRSR" id="PIRSR039102-1"/>
    </source>
</evidence>
<evidence type="ECO:0000256" key="9">
    <source>
        <dbReference type="ARBA" id="ARBA00022842"/>
    </source>
</evidence>
<feature type="domain" description="ATP-grasp" evidence="18">
    <location>
        <begin position="100"/>
        <end position="295"/>
    </location>
</feature>
<dbReference type="PANTHER" id="PTHR23132">
    <property type="entry name" value="D-ALANINE--D-ALANINE LIGASE"/>
    <property type="match status" value="1"/>
</dbReference>
<evidence type="ECO:0000256" key="4">
    <source>
        <dbReference type="ARBA" id="ARBA00022490"/>
    </source>
</evidence>
<dbReference type="InterPro" id="IPR013815">
    <property type="entry name" value="ATP_grasp_subdomain_1"/>
</dbReference>
<feature type="binding site" evidence="16">
    <location>
        <position position="262"/>
    </location>
    <ligand>
        <name>Mg(2+)</name>
        <dbReference type="ChEBI" id="CHEBI:18420"/>
        <label>1</label>
    </ligand>
</feature>
<dbReference type="RefSeq" id="WP_021366502.1">
    <property type="nucleotide sequence ID" value="NZ_BBYB01000042.1"/>
</dbReference>
<dbReference type="EMBL" id="LK932509">
    <property type="protein sequence ID" value="CDS86779.1"/>
    <property type="molecule type" value="Genomic_DNA"/>
</dbReference>
<comment type="cofactor">
    <cofactor evidence="1">
        <name>Mn(2+)</name>
        <dbReference type="ChEBI" id="CHEBI:29035"/>
    </cofactor>
</comment>
<evidence type="ECO:0000256" key="6">
    <source>
        <dbReference type="ARBA" id="ARBA00022723"/>
    </source>
</evidence>
<comment type="subcellular location">
    <subcellularLocation>
        <location evidence="2 14">Cytoplasm</location>
    </subcellularLocation>
</comment>
<dbReference type="GO" id="GO:0008360">
    <property type="term" value="P:regulation of cell shape"/>
    <property type="evidence" value="ECO:0007669"/>
    <property type="project" value="UniProtKB-KW"/>
</dbReference>
<evidence type="ECO:0000256" key="11">
    <source>
        <dbReference type="ARBA" id="ARBA00022984"/>
    </source>
</evidence>
<evidence type="ECO:0000256" key="2">
    <source>
        <dbReference type="ARBA" id="ARBA00004496"/>
    </source>
</evidence>
<dbReference type="InterPro" id="IPR011095">
    <property type="entry name" value="Dala_Dala_lig_C"/>
</dbReference>
<evidence type="ECO:0000256" key="7">
    <source>
        <dbReference type="ARBA" id="ARBA00022741"/>
    </source>
</evidence>
<dbReference type="EMBL" id="LK933005">
    <property type="protein sequence ID" value="CDT20558.1"/>
    <property type="molecule type" value="Genomic_DNA"/>
</dbReference>
<dbReference type="PROSITE" id="PS50975">
    <property type="entry name" value="ATP_GRASP"/>
    <property type="match status" value="1"/>
</dbReference>
<evidence type="ECO:0000313" key="19">
    <source>
        <dbReference type="EMBL" id="CDS86306.1"/>
    </source>
</evidence>
<dbReference type="HAMAP" id="MF_00047">
    <property type="entry name" value="Dala_Dala_lig"/>
    <property type="match status" value="1"/>
</dbReference>
<feature type="binding site" evidence="16">
    <location>
        <position position="262"/>
    </location>
    <ligand>
        <name>Mg(2+)</name>
        <dbReference type="ChEBI" id="CHEBI:18420"/>
        <label>2</label>
    </ligand>
</feature>
<keyword evidence="9 16" id="KW-0460">Magnesium</keyword>
<keyword evidence="8 17" id="KW-0067">ATP-binding</keyword>
<name>A0A069AV54_CLODI</name>
<protein>
    <recommendedName>
        <fullName evidence="14">D-alanine--D-alanine ligase</fullName>
        <ecNumber evidence="14">6.3.2.4</ecNumber>
    </recommendedName>
    <alternativeName>
        <fullName evidence="14">D-Ala-D-Ala ligase</fullName>
    </alternativeName>
    <alternativeName>
        <fullName evidence="14">D-alanylalanine synthetase</fullName>
    </alternativeName>
</protein>
<comment type="pathway">
    <text evidence="14">Cell wall biogenesis; peptidoglycan biosynthesis.</text>
</comment>
<comment type="similarity">
    <text evidence="3 14">Belongs to the D-alanine--D-alanine ligase family.</text>
</comment>
<dbReference type="GO" id="GO:0005524">
    <property type="term" value="F:ATP binding"/>
    <property type="evidence" value="ECO:0007669"/>
    <property type="project" value="UniProtKB-UniRule"/>
</dbReference>
<keyword evidence="6 16" id="KW-0479">Metal-binding</keyword>
<feature type="active site" evidence="15">
    <location>
        <position position="143"/>
    </location>
</feature>
<evidence type="ECO:0000256" key="16">
    <source>
        <dbReference type="PIRSR" id="PIRSR039102-3"/>
    </source>
</evidence>
<dbReference type="InterPro" id="IPR000291">
    <property type="entry name" value="D-Ala_lig_Van_CS"/>
</dbReference>
<dbReference type="GO" id="GO:0008716">
    <property type="term" value="F:D-alanine-D-alanine ligase activity"/>
    <property type="evidence" value="ECO:0007669"/>
    <property type="project" value="UniProtKB-UniRule"/>
</dbReference>
<dbReference type="AlphaFoldDB" id="A0A069AV54"/>
<dbReference type="Pfam" id="PF01820">
    <property type="entry name" value="Dala_Dala_lig_N"/>
    <property type="match status" value="2"/>
</dbReference>
<dbReference type="UniPathway" id="UPA00219"/>
<dbReference type="Pfam" id="PF07478">
    <property type="entry name" value="Dala_Dala_lig_C"/>
    <property type="match status" value="1"/>
</dbReference>
<evidence type="ECO:0000256" key="13">
    <source>
        <dbReference type="ARBA" id="ARBA00023316"/>
    </source>
</evidence>
<keyword evidence="12 16" id="KW-0464">Manganese</keyword>
<dbReference type="InterPro" id="IPR011127">
    <property type="entry name" value="Dala_Dala_lig_N"/>
</dbReference>
<organism evidence="21">
    <name type="scientific">Clostridioides difficile</name>
    <name type="common">Peptoclostridium difficile</name>
    <dbReference type="NCBI Taxonomy" id="1496"/>
    <lineage>
        <taxon>Bacteria</taxon>
        <taxon>Bacillati</taxon>
        <taxon>Bacillota</taxon>
        <taxon>Clostridia</taxon>
        <taxon>Peptostreptococcales</taxon>
        <taxon>Peptostreptococcaceae</taxon>
        <taxon>Clostridioides</taxon>
    </lineage>
</organism>
<dbReference type="GO" id="GO:0046872">
    <property type="term" value="F:metal ion binding"/>
    <property type="evidence" value="ECO:0007669"/>
    <property type="project" value="UniProtKB-KW"/>
</dbReference>
<comment type="cofactor">
    <cofactor evidence="16">
        <name>Mg(2+)</name>
        <dbReference type="ChEBI" id="CHEBI:18420"/>
    </cofactor>
    <cofactor evidence="16">
        <name>Mn(2+)</name>
        <dbReference type="ChEBI" id="CHEBI:29035"/>
    </cofactor>
    <text evidence="16">Binds 2 magnesium or manganese ions per subunit.</text>
</comment>
<accession>A0A069AV54</accession>
<feature type="active site" evidence="15">
    <location>
        <position position="273"/>
    </location>
</feature>
<dbReference type="GO" id="GO:0071555">
    <property type="term" value="P:cell wall organization"/>
    <property type="evidence" value="ECO:0007669"/>
    <property type="project" value="UniProtKB-KW"/>
</dbReference>
<dbReference type="FunFam" id="3.40.50.20:FF:000031">
    <property type="entry name" value="D-alanine--D-alanine ligase"/>
    <property type="match status" value="1"/>
</dbReference>
<reference evidence="21" key="1">
    <citation type="submission" date="2014-07" db="EMBL/GenBank/DDBJ databases">
        <authorList>
            <person name="Monot Marc"/>
        </authorList>
    </citation>
    <scope>NUCLEOTIDE SEQUENCE</scope>
    <source>
        <strain evidence="21">7032989</strain>
        <strain evidence="19">7032994</strain>
    </source>
</reference>
<dbReference type="NCBIfam" id="NF002378">
    <property type="entry name" value="PRK01372.1"/>
    <property type="match status" value="1"/>
</dbReference>
<feature type="binding site" evidence="16">
    <location>
        <position position="250"/>
    </location>
    <ligand>
        <name>Mg(2+)</name>
        <dbReference type="ChEBI" id="CHEBI:18420"/>
        <label>1</label>
    </ligand>
</feature>
<dbReference type="GO" id="GO:0005737">
    <property type="term" value="C:cytoplasm"/>
    <property type="evidence" value="ECO:0007669"/>
    <property type="project" value="UniProtKB-SubCell"/>
</dbReference>
<evidence type="ECO:0000256" key="10">
    <source>
        <dbReference type="ARBA" id="ARBA00022960"/>
    </source>
</evidence>
<proteinExistence type="inferred from homology"/>
<evidence type="ECO:0000256" key="17">
    <source>
        <dbReference type="PROSITE-ProRule" id="PRU00409"/>
    </source>
</evidence>
<dbReference type="Gene3D" id="3.40.50.20">
    <property type="match status" value="1"/>
</dbReference>
<dbReference type="EMBL" id="LK932392">
    <property type="protein sequence ID" value="CDS86306.1"/>
    <property type="molecule type" value="Genomic_DNA"/>
</dbReference>
<feature type="binding site" evidence="16">
    <location>
        <position position="264"/>
    </location>
    <ligand>
        <name>Mg(2+)</name>
        <dbReference type="ChEBI" id="CHEBI:18420"/>
        <label>2</label>
    </ligand>
</feature>
<dbReference type="PIRSF" id="PIRSF039102">
    <property type="entry name" value="Ddl/VanB"/>
    <property type="match status" value="1"/>
</dbReference>
<dbReference type="GO" id="GO:0009252">
    <property type="term" value="P:peptidoglycan biosynthetic process"/>
    <property type="evidence" value="ECO:0007669"/>
    <property type="project" value="UniProtKB-UniRule"/>
</dbReference>
<dbReference type="InterPro" id="IPR016185">
    <property type="entry name" value="PreATP-grasp_dom_sf"/>
</dbReference>
<comment type="catalytic activity">
    <reaction evidence="14">
        <text>2 D-alanine + ATP = D-alanyl-D-alanine + ADP + phosphate + H(+)</text>
        <dbReference type="Rhea" id="RHEA:11224"/>
        <dbReference type="ChEBI" id="CHEBI:15378"/>
        <dbReference type="ChEBI" id="CHEBI:30616"/>
        <dbReference type="ChEBI" id="CHEBI:43474"/>
        <dbReference type="ChEBI" id="CHEBI:57416"/>
        <dbReference type="ChEBI" id="CHEBI:57822"/>
        <dbReference type="ChEBI" id="CHEBI:456216"/>
        <dbReference type="EC" id="6.3.2.4"/>
    </reaction>
</comment>
<evidence type="ECO:0000313" key="20">
    <source>
        <dbReference type="EMBL" id="CDS86779.1"/>
    </source>
</evidence>
<dbReference type="PANTHER" id="PTHR23132:SF23">
    <property type="entry name" value="D-ALANINE--D-ALANINE LIGASE B"/>
    <property type="match status" value="1"/>
</dbReference>
<evidence type="ECO:0000256" key="5">
    <source>
        <dbReference type="ARBA" id="ARBA00022598"/>
    </source>
</evidence>
<dbReference type="InterPro" id="IPR005905">
    <property type="entry name" value="D_ala_D_ala"/>
</dbReference>
<dbReference type="Gene3D" id="3.30.470.20">
    <property type="entry name" value="ATP-grasp fold, B domain"/>
    <property type="match status" value="1"/>
</dbReference>
<evidence type="ECO:0000313" key="21">
    <source>
        <dbReference type="EMBL" id="CDT20558.1"/>
    </source>
</evidence>
<dbReference type="NCBIfam" id="TIGR01205">
    <property type="entry name" value="D_ala_D_alaTIGR"/>
    <property type="match status" value="1"/>
</dbReference>
<keyword evidence="11 14" id="KW-0573">Peptidoglycan synthesis</keyword>
<keyword evidence="10 14" id="KW-0133">Cell shape</keyword>
<evidence type="ECO:0000259" key="18">
    <source>
        <dbReference type="PROSITE" id="PS50975"/>
    </source>
</evidence>
<keyword evidence="13 14" id="KW-0961">Cell wall biogenesis/degradation</keyword>
<evidence type="ECO:0000256" key="1">
    <source>
        <dbReference type="ARBA" id="ARBA00001936"/>
    </source>
</evidence>